<dbReference type="PANTHER" id="PTHR46663">
    <property type="entry name" value="DIGUANYLATE CYCLASE DGCT-RELATED"/>
    <property type="match status" value="1"/>
</dbReference>
<keyword evidence="1" id="KW-1133">Transmembrane helix</keyword>
<feature type="transmembrane region" description="Helical" evidence="1">
    <location>
        <begin position="7"/>
        <end position="29"/>
    </location>
</feature>
<dbReference type="AlphaFoldDB" id="A0A2T3NBY2"/>
<sequence>MGISRRITSLLIYITPLLIISILVAVTALKRNSDIIANSQNEAAWYVLQLHKEYAEFHLQLHRYAVGTSDHNDMMLQYEILWSRFKTILNNTHISHLYHFDGAYHQISKQFAYIQSIEPQLIEFETGDPESAIITDVKDQYENLVIFLSHKFRLSSGDLLKRVEATHTMKTLVYFLLCAIVLLGGILLWALWRESSAMRKLAMSDTLTGIHSRLWLNQHLKELVNKQQPFRFYLVDLDGFKTINDTLGHHAGDELLKTVAARLAVLSGEHYHVARMGGDEFAVIESLAVQHEINISQKLLNSFQQPVILNGKSYPISASIGSSEYPLKASNVSEVLQQADFAMYEVKQQGKNGVIHYEGSAVPNGTAPTLKRFTKSL</sequence>
<reference evidence="3 4" key="1">
    <citation type="submission" date="2018-03" db="EMBL/GenBank/DDBJ databases">
        <title>Whole genome sequencing of Histamine producing bacteria.</title>
        <authorList>
            <person name="Butler K."/>
        </authorList>
    </citation>
    <scope>NUCLEOTIDE SEQUENCE [LARGE SCALE GENOMIC DNA]</scope>
    <source>
        <strain evidence="3 4">DSM 19138</strain>
    </source>
</reference>
<gene>
    <name evidence="3" type="ORF">C9J01_16125</name>
</gene>
<dbReference type="OrthoDB" id="5623595at2"/>
<evidence type="ECO:0000256" key="1">
    <source>
        <dbReference type="SAM" id="Phobius"/>
    </source>
</evidence>
<dbReference type="InterPro" id="IPR043128">
    <property type="entry name" value="Rev_trsase/Diguanyl_cyclase"/>
</dbReference>
<feature type="transmembrane region" description="Helical" evidence="1">
    <location>
        <begin position="172"/>
        <end position="192"/>
    </location>
</feature>
<dbReference type="EMBL" id="PYMB01000007">
    <property type="protein sequence ID" value="PSW11477.1"/>
    <property type="molecule type" value="Genomic_DNA"/>
</dbReference>
<comment type="caution">
    <text evidence="3">The sequence shown here is derived from an EMBL/GenBank/DDBJ whole genome shotgun (WGS) entry which is preliminary data.</text>
</comment>
<proteinExistence type="predicted"/>
<keyword evidence="1" id="KW-0472">Membrane</keyword>
<evidence type="ECO:0000259" key="2">
    <source>
        <dbReference type="PROSITE" id="PS50887"/>
    </source>
</evidence>
<dbReference type="PROSITE" id="PS50887">
    <property type="entry name" value="GGDEF"/>
    <property type="match status" value="1"/>
</dbReference>
<dbReference type="NCBIfam" id="TIGR00254">
    <property type="entry name" value="GGDEF"/>
    <property type="match status" value="1"/>
</dbReference>
<accession>A0A2T3NBY2</accession>
<dbReference type="CDD" id="cd01949">
    <property type="entry name" value="GGDEF"/>
    <property type="match status" value="1"/>
</dbReference>
<protein>
    <submittedName>
        <fullName evidence="3">GGDEF domain-containing protein</fullName>
    </submittedName>
</protein>
<dbReference type="InterPro" id="IPR052163">
    <property type="entry name" value="DGC-Regulatory_Protein"/>
</dbReference>
<dbReference type="Pfam" id="PF00990">
    <property type="entry name" value="GGDEF"/>
    <property type="match status" value="1"/>
</dbReference>
<name>A0A2T3NBY2_9GAMM</name>
<dbReference type="Gene3D" id="3.30.70.270">
    <property type="match status" value="1"/>
</dbReference>
<evidence type="ECO:0000313" key="3">
    <source>
        <dbReference type="EMBL" id="PSW11477.1"/>
    </source>
</evidence>
<dbReference type="RefSeq" id="WP_107299161.1">
    <property type="nucleotide sequence ID" value="NZ_PYMB01000007.1"/>
</dbReference>
<evidence type="ECO:0000313" key="4">
    <source>
        <dbReference type="Proteomes" id="UP000241346"/>
    </source>
</evidence>
<dbReference type="InterPro" id="IPR029787">
    <property type="entry name" value="Nucleotide_cyclase"/>
</dbReference>
<organism evidence="3 4">
    <name type="scientific">Photobacterium rosenbergii</name>
    <dbReference type="NCBI Taxonomy" id="294936"/>
    <lineage>
        <taxon>Bacteria</taxon>
        <taxon>Pseudomonadati</taxon>
        <taxon>Pseudomonadota</taxon>
        <taxon>Gammaproteobacteria</taxon>
        <taxon>Vibrionales</taxon>
        <taxon>Vibrionaceae</taxon>
        <taxon>Photobacterium</taxon>
    </lineage>
</organism>
<dbReference type="Proteomes" id="UP000241346">
    <property type="component" value="Unassembled WGS sequence"/>
</dbReference>
<dbReference type="SUPFAM" id="SSF55073">
    <property type="entry name" value="Nucleotide cyclase"/>
    <property type="match status" value="1"/>
</dbReference>
<dbReference type="InterPro" id="IPR000160">
    <property type="entry name" value="GGDEF_dom"/>
</dbReference>
<feature type="domain" description="GGDEF" evidence="2">
    <location>
        <begin position="228"/>
        <end position="359"/>
    </location>
</feature>
<dbReference type="SMART" id="SM00267">
    <property type="entry name" value="GGDEF"/>
    <property type="match status" value="1"/>
</dbReference>
<dbReference type="PANTHER" id="PTHR46663:SF2">
    <property type="entry name" value="GGDEF DOMAIN-CONTAINING PROTEIN"/>
    <property type="match status" value="1"/>
</dbReference>
<keyword evidence="1" id="KW-0812">Transmembrane</keyword>